<protein>
    <recommendedName>
        <fullName evidence="1">DUF1330 domain-containing protein</fullName>
    </recommendedName>
</protein>
<dbReference type="Pfam" id="PF07045">
    <property type="entry name" value="DUF1330"/>
    <property type="match status" value="1"/>
</dbReference>
<proteinExistence type="predicted"/>
<gene>
    <name evidence="2" type="ORF">CK240_12070</name>
</gene>
<dbReference type="Gene3D" id="3.30.70.100">
    <property type="match status" value="1"/>
</dbReference>
<evidence type="ECO:0000313" key="2">
    <source>
        <dbReference type="EMBL" id="PAU96807.1"/>
    </source>
</evidence>
<name>A0A2A2GIM9_9RHOB</name>
<dbReference type="InterPro" id="IPR011008">
    <property type="entry name" value="Dimeric_a/b-barrel"/>
</dbReference>
<evidence type="ECO:0000259" key="1">
    <source>
        <dbReference type="Pfam" id="PF07045"/>
    </source>
</evidence>
<dbReference type="PANTHER" id="PTHR41521:SF4">
    <property type="entry name" value="BLR0684 PROTEIN"/>
    <property type="match status" value="1"/>
</dbReference>
<sequence>MPCYLIAEVKVTDDGWIPDYAARVHDIVARHGGRYLSRSGRIEALEGEAPDASLVALIQFPSREAAMEFAADPDYAPFGEARKAGSISNFYLIDDTDVAGTIPYLGKG</sequence>
<dbReference type="OrthoDB" id="9806380at2"/>
<keyword evidence="3" id="KW-1185">Reference proteome</keyword>
<dbReference type="Proteomes" id="UP000218023">
    <property type="component" value="Unassembled WGS sequence"/>
</dbReference>
<dbReference type="SUPFAM" id="SSF54909">
    <property type="entry name" value="Dimeric alpha+beta barrel"/>
    <property type="match status" value="1"/>
</dbReference>
<evidence type="ECO:0000313" key="3">
    <source>
        <dbReference type="Proteomes" id="UP000218023"/>
    </source>
</evidence>
<feature type="domain" description="DUF1330" evidence="1">
    <location>
        <begin position="3"/>
        <end position="94"/>
    </location>
</feature>
<dbReference type="EMBL" id="NSJZ01000010">
    <property type="protein sequence ID" value="PAU96807.1"/>
    <property type="molecule type" value="Genomic_DNA"/>
</dbReference>
<accession>A0A2A2GIM9</accession>
<dbReference type="AlphaFoldDB" id="A0A2A2GIM9"/>
<organism evidence="2 3">
    <name type="scientific">Paracoccus salipaludis</name>
    <dbReference type="NCBI Taxonomy" id="2032623"/>
    <lineage>
        <taxon>Bacteria</taxon>
        <taxon>Pseudomonadati</taxon>
        <taxon>Pseudomonadota</taxon>
        <taxon>Alphaproteobacteria</taxon>
        <taxon>Rhodobacterales</taxon>
        <taxon>Paracoccaceae</taxon>
        <taxon>Paracoccus</taxon>
    </lineage>
</organism>
<dbReference type="PANTHER" id="PTHR41521">
    <property type="match status" value="1"/>
</dbReference>
<reference evidence="2 3" key="1">
    <citation type="submission" date="2017-09" db="EMBL/GenBank/DDBJ databases">
        <title>Paracoccus alkalisoli sp. nov., isolated from saline alkaline soil.</title>
        <authorList>
            <person name="Dong X."/>
            <person name="Zhang G."/>
        </authorList>
    </citation>
    <scope>NUCLEOTIDE SEQUENCE [LARGE SCALE GENOMIC DNA]</scope>
    <source>
        <strain evidence="2 3">WN007</strain>
    </source>
</reference>
<comment type="caution">
    <text evidence="2">The sequence shown here is derived from an EMBL/GenBank/DDBJ whole genome shotgun (WGS) entry which is preliminary data.</text>
</comment>
<dbReference type="InterPro" id="IPR010753">
    <property type="entry name" value="DUF1330"/>
</dbReference>
<dbReference type="RefSeq" id="WP_095640597.1">
    <property type="nucleotide sequence ID" value="NZ_NSJZ01000010.1"/>
</dbReference>